<sequence>IQKKRSTIIRNAWQEDWYEIAARFCRMDARIPDRIHRLKALGNAIVPQIAYEILKNIAWIENEKVAD</sequence>
<name>X1I060_9ZZZZ</name>
<dbReference type="EMBL" id="BARU01027668">
    <property type="protein sequence ID" value="GAH75796.1"/>
    <property type="molecule type" value="Genomic_DNA"/>
</dbReference>
<reference evidence="1" key="1">
    <citation type="journal article" date="2014" name="Front. Microbiol.">
        <title>High frequency of phylogenetically diverse reductive dehalogenase-homologous genes in deep subseafloor sedimentary metagenomes.</title>
        <authorList>
            <person name="Kawai M."/>
            <person name="Futagami T."/>
            <person name="Toyoda A."/>
            <person name="Takaki Y."/>
            <person name="Nishi S."/>
            <person name="Hori S."/>
            <person name="Arai W."/>
            <person name="Tsubouchi T."/>
            <person name="Morono Y."/>
            <person name="Uchiyama I."/>
            <person name="Ito T."/>
            <person name="Fujiyama A."/>
            <person name="Inagaki F."/>
            <person name="Takami H."/>
        </authorList>
    </citation>
    <scope>NUCLEOTIDE SEQUENCE</scope>
    <source>
        <strain evidence="1">Expedition CK06-06</strain>
    </source>
</reference>
<feature type="non-terminal residue" evidence="1">
    <location>
        <position position="1"/>
    </location>
</feature>
<proteinExistence type="predicted"/>
<dbReference type="AlphaFoldDB" id="X1I060"/>
<protein>
    <recommendedName>
        <fullName evidence="2">DNA (cytosine-5-)-methyltransferase</fullName>
    </recommendedName>
</protein>
<organism evidence="1">
    <name type="scientific">marine sediment metagenome</name>
    <dbReference type="NCBI Taxonomy" id="412755"/>
    <lineage>
        <taxon>unclassified sequences</taxon>
        <taxon>metagenomes</taxon>
        <taxon>ecological metagenomes</taxon>
    </lineage>
</organism>
<evidence type="ECO:0000313" key="1">
    <source>
        <dbReference type="EMBL" id="GAH75796.1"/>
    </source>
</evidence>
<accession>X1I060</accession>
<gene>
    <name evidence="1" type="ORF">S03H2_44268</name>
</gene>
<evidence type="ECO:0008006" key="2">
    <source>
        <dbReference type="Google" id="ProtNLM"/>
    </source>
</evidence>
<comment type="caution">
    <text evidence="1">The sequence shown here is derived from an EMBL/GenBank/DDBJ whole genome shotgun (WGS) entry which is preliminary data.</text>
</comment>